<comment type="pathway">
    <text evidence="2 16">Protein modification; protein glycosylation.</text>
</comment>
<comment type="similarity">
    <text evidence="3 16">Belongs to the glycosyltransferase 13 family.</text>
</comment>
<dbReference type="GO" id="GO:0003827">
    <property type="term" value="F:alpha-1,3-mannosylglycoprotein 2-beta-N-acetylglucosaminyltransferase activity"/>
    <property type="evidence" value="ECO:0007669"/>
    <property type="project" value="UniProtKB-UniRule"/>
</dbReference>
<comment type="catalytic activity">
    <reaction evidence="15 16">
        <text>N(4)-(alpha-D-Man-(1-&gt;3)-[alpha-D-Man-(1-&gt;3)-[alpha-D-Man-(1-&gt;6)]-alpha-D-Man-(1-&gt;6)]-beta-D-Man-(1-&gt;4)-beta-D-GlcNAc-(1-&gt;4)-beta-D-GlcNAc)-L-asparaginyl-[protein] (N-glucan mannose isomer 5A1,2) + UDP-N-acetyl-alpha-D-glucosamine = N(4)-{beta-D-GlcNAc-(1-&gt;2)-alpha-D-Man-(1-&gt;3)-[alpha-D-Man-(1-&gt;3)-[alpha-D-Man-(1-&gt;6)]-alpha-D-Man-(1-&gt;6)]-beta-D-Man-(1-&gt;4)-beta-D-GlcNAc-(1-&gt;4)-beta-D-GlcNAc}-L-asparaginyl-[protein] + UDP + H(+)</text>
        <dbReference type="Rhea" id="RHEA:11456"/>
        <dbReference type="Rhea" id="RHEA-COMP:14367"/>
        <dbReference type="Rhea" id="RHEA-COMP:14368"/>
        <dbReference type="ChEBI" id="CHEBI:15378"/>
        <dbReference type="ChEBI" id="CHEBI:57705"/>
        <dbReference type="ChEBI" id="CHEBI:58223"/>
        <dbReference type="ChEBI" id="CHEBI:59087"/>
        <dbReference type="ChEBI" id="CHEBI:60625"/>
        <dbReference type="EC" id="2.4.1.101"/>
    </reaction>
</comment>
<evidence type="ECO:0000256" key="10">
    <source>
        <dbReference type="ARBA" id="ARBA00023034"/>
    </source>
</evidence>
<keyword evidence="19" id="KW-1185">Reference proteome</keyword>
<feature type="chain" id="PRO_5042978495" description="Alpha-1,3-mannosyl-glycoprotein 2-beta-N-acetylglucosaminyltransferase" evidence="17">
    <location>
        <begin position="27"/>
        <end position="159"/>
    </location>
</feature>
<dbReference type="PANTHER" id="PTHR10468:SF0">
    <property type="entry name" value="ALPHA-1,3-MANNOSYL-GLYCOPROTEIN 2-BETA-N-ACETYLGLUCOSAMINYLTRANSFERASE"/>
    <property type="match status" value="1"/>
</dbReference>
<dbReference type="EC" id="2.4.1.101" evidence="13 16"/>
<accession>A0AAQ3QI15</accession>
<evidence type="ECO:0000256" key="1">
    <source>
        <dbReference type="ARBA" id="ARBA00004323"/>
    </source>
</evidence>
<dbReference type="InterPro" id="IPR052261">
    <property type="entry name" value="Glycosyltransferase_13"/>
</dbReference>
<dbReference type="FunFam" id="3.10.180.20:FF:000002">
    <property type="entry name" value="Alpha-1,3-mannosyl-glycoprotein 2-beta-N-acetylglucosaminyltransferase"/>
    <property type="match status" value="1"/>
</dbReference>
<evidence type="ECO:0000256" key="15">
    <source>
        <dbReference type="ARBA" id="ARBA00049421"/>
    </source>
</evidence>
<dbReference type="GO" id="GO:0030145">
    <property type="term" value="F:manganese ion binding"/>
    <property type="evidence" value="ECO:0007669"/>
    <property type="project" value="UniProtKB-UniRule"/>
</dbReference>
<dbReference type="PANTHER" id="PTHR10468">
    <property type="entry name" value="PROTEIN O-LINKED-MANNOSE BETA-1,2-N-ACETYLGLUCOSAMINYLTRANSFERASE 1/ALPHA-1,3-MANNOSYL-GLYCOPROTEIN 2-BETA-N-ACETYLGLUCOSAMINYLTRANSFERASE"/>
    <property type="match status" value="1"/>
</dbReference>
<keyword evidence="9" id="KW-1133">Transmembrane helix</keyword>
<dbReference type="AlphaFoldDB" id="A0AAQ3QI15"/>
<keyword evidence="6" id="KW-0812">Transmembrane</keyword>
<dbReference type="InterPro" id="IPR004139">
    <property type="entry name" value="Glyco_trans_13"/>
</dbReference>
<comment type="cofactor">
    <cofactor evidence="16">
        <name>Mn(2+)</name>
        <dbReference type="ChEBI" id="CHEBI:29035"/>
    </cofactor>
    <text evidence="16">The cofactor is mostly bound to the substrate.</text>
</comment>
<evidence type="ECO:0000256" key="16">
    <source>
        <dbReference type="RuleBase" id="RU368119"/>
    </source>
</evidence>
<organism evidence="18 19">
    <name type="scientific">Canna indica</name>
    <name type="common">Indian-shot</name>
    <dbReference type="NCBI Taxonomy" id="4628"/>
    <lineage>
        <taxon>Eukaryota</taxon>
        <taxon>Viridiplantae</taxon>
        <taxon>Streptophyta</taxon>
        <taxon>Embryophyta</taxon>
        <taxon>Tracheophyta</taxon>
        <taxon>Spermatophyta</taxon>
        <taxon>Magnoliopsida</taxon>
        <taxon>Liliopsida</taxon>
        <taxon>Zingiberales</taxon>
        <taxon>Cannaceae</taxon>
        <taxon>Canna</taxon>
    </lineage>
</organism>
<feature type="signal peptide" evidence="17">
    <location>
        <begin position="1"/>
        <end position="26"/>
    </location>
</feature>
<evidence type="ECO:0000256" key="3">
    <source>
        <dbReference type="ARBA" id="ARBA00006492"/>
    </source>
</evidence>
<name>A0AAQ3QI15_9LILI</name>
<dbReference type="GO" id="GO:0000139">
    <property type="term" value="C:Golgi membrane"/>
    <property type="evidence" value="ECO:0007669"/>
    <property type="project" value="UniProtKB-SubCell"/>
</dbReference>
<evidence type="ECO:0000256" key="5">
    <source>
        <dbReference type="ARBA" id="ARBA00022679"/>
    </source>
</evidence>
<keyword evidence="10 16" id="KW-0333">Golgi apparatus</keyword>
<comment type="function">
    <text evidence="16">Initiates complex N-linked carbohydrate formation. Essential for the conversion of high-mannose to hybrid and complex N-glycans.</text>
</comment>
<reference evidence="18 19" key="1">
    <citation type="submission" date="2023-10" db="EMBL/GenBank/DDBJ databases">
        <title>Chromosome-scale genome assembly provides insights into flower coloration mechanisms of Canna indica.</title>
        <authorList>
            <person name="Li C."/>
        </authorList>
    </citation>
    <scope>NUCLEOTIDE SEQUENCE [LARGE SCALE GENOMIC DNA]</scope>
    <source>
        <tissue evidence="18">Flower</tissue>
    </source>
</reference>
<dbReference type="EMBL" id="CP136896">
    <property type="protein sequence ID" value="WOL13431.1"/>
    <property type="molecule type" value="Genomic_DNA"/>
</dbReference>
<comment type="subcellular location">
    <subcellularLocation>
        <location evidence="1 16">Golgi apparatus membrane</location>
        <topology evidence="1 16">Single-pass type II membrane protein</topology>
    </subcellularLocation>
</comment>
<evidence type="ECO:0000256" key="8">
    <source>
        <dbReference type="ARBA" id="ARBA00022968"/>
    </source>
</evidence>
<evidence type="ECO:0000313" key="19">
    <source>
        <dbReference type="Proteomes" id="UP001327560"/>
    </source>
</evidence>
<keyword evidence="7 16" id="KW-0479">Metal-binding</keyword>
<dbReference type="Gene3D" id="3.10.180.20">
    <property type="entry name" value="N-Acetylglucosaminyltransferase I, Domain 2"/>
    <property type="match status" value="1"/>
</dbReference>
<dbReference type="SUPFAM" id="SSF53448">
    <property type="entry name" value="Nucleotide-diphospho-sugar transferases"/>
    <property type="match status" value="1"/>
</dbReference>
<dbReference type="Proteomes" id="UP001327560">
    <property type="component" value="Chromosome 7"/>
</dbReference>
<keyword evidence="4 16" id="KW-0328">Glycosyltransferase</keyword>
<evidence type="ECO:0000256" key="14">
    <source>
        <dbReference type="ARBA" id="ARBA00041712"/>
    </source>
</evidence>
<dbReference type="InterPro" id="IPR029044">
    <property type="entry name" value="Nucleotide-diphossugar_trans"/>
</dbReference>
<keyword evidence="11" id="KW-0472">Membrane</keyword>
<evidence type="ECO:0000256" key="4">
    <source>
        <dbReference type="ARBA" id="ARBA00022676"/>
    </source>
</evidence>
<proteinExistence type="inferred from homology"/>
<evidence type="ECO:0000256" key="6">
    <source>
        <dbReference type="ARBA" id="ARBA00022692"/>
    </source>
</evidence>
<sequence length="159" mass="18633">MSLSWKYSHLVICFPFLLIHINVCSSYTSIFQGSSMGQFFNQYLEPIRLNDAHVDWKSVDLSYLTEDKFLIHFAKMVSDARPIQGADVILKEQNIDSDMRIKYNDQRHFEQIARQFGIFEEWKDGIPRTAYKGVVVFRYRGQWRIFLVGPDSLSLLGLE</sequence>
<evidence type="ECO:0000256" key="17">
    <source>
        <dbReference type="SAM" id="SignalP"/>
    </source>
</evidence>
<evidence type="ECO:0000256" key="2">
    <source>
        <dbReference type="ARBA" id="ARBA00004922"/>
    </source>
</evidence>
<protein>
    <recommendedName>
        <fullName evidence="13 16">Alpha-1,3-mannosyl-glycoprotein 2-beta-N-acetylglucosaminyltransferase</fullName>
        <shortName evidence="16">GNT-I</shortName>
        <shortName evidence="16">GlcNAc-T I</shortName>
        <ecNumber evidence="13 16">2.4.1.101</ecNumber>
    </recommendedName>
    <alternativeName>
        <fullName evidence="14 16">N-glycosyl-oligosaccharide-glycoprotein N-acetylglucosaminyltransferase I</fullName>
    </alternativeName>
</protein>
<evidence type="ECO:0000256" key="13">
    <source>
        <dbReference type="ARBA" id="ARBA00038949"/>
    </source>
</evidence>
<keyword evidence="5" id="KW-0808">Transferase</keyword>
<evidence type="ECO:0000256" key="11">
    <source>
        <dbReference type="ARBA" id="ARBA00023136"/>
    </source>
</evidence>
<keyword evidence="8 16" id="KW-0735">Signal-anchor</keyword>
<evidence type="ECO:0000256" key="12">
    <source>
        <dbReference type="ARBA" id="ARBA00023211"/>
    </source>
</evidence>
<evidence type="ECO:0000256" key="7">
    <source>
        <dbReference type="ARBA" id="ARBA00022723"/>
    </source>
</evidence>
<gene>
    <name evidence="18" type="ORF">Cni_G22201</name>
</gene>
<keyword evidence="17" id="KW-0732">Signal</keyword>
<evidence type="ECO:0000256" key="9">
    <source>
        <dbReference type="ARBA" id="ARBA00022989"/>
    </source>
</evidence>
<dbReference type="Pfam" id="PF03071">
    <property type="entry name" value="GNT-I"/>
    <property type="match status" value="1"/>
</dbReference>
<keyword evidence="12 16" id="KW-0464">Manganese</keyword>
<evidence type="ECO:0000313" key="18">
    <source>
        <dbReference type="EMBL" id="WOL13431.1"/>
    </source>
</evidence>